<dbReference type="EMBL" id="VDMD01000082">
    <property type="protein sequence ID" value="TRM56025.1"/>
    <property type="molecule type" value="Genomic_DNA"/>
</dbReference>
<evidence type="ECO:0000313" key="1">
    <source>
        <dbReference type="EMBL" id="TRM56025.1"/>
    </source>
</evidence>
<proteinExistence type="predicted"/>
<evidence type="ECO:0000313" key="2">
    <source>
        <dbReference type="Proteomes" id="UP000320762"/>
    </source>
</evidence>
<name>A0A550BU04_9AGAR</name>
<dbReference type="AlphaFoldDB" id="A0A550BU04"/>
<protein>
    <submittedName>
        <fullName evidence="1">Uncharacterized protein</fullName>
    </submittedName>
</protein>
<comment type="caution">
    <text evidence="1">The sequence shown here is derived from an EMBL/GenBank/DDBJ whole genome shotgun (WGS) entry which is preliminary data.</text>
</comment>
<gene>
    <name evidence="1" type="ORF">BD626DRAFT_576189</name>
</gene>
<keyword evidence="2" id="KW-1185">Reference proteome</keyword>
<accession>A0A550BU04</accession>
<sequence>MDVQPPTPTCSLAIVLLIGDRDQTLSSQTPAHQVPAPSRLLASATGADLEPELTYAPLDPQRAVFTQARMSPTSARDVPATIVNGSHRLSLRRHPSRWLRLEFDDMRQEALHRLIEEVAQHPNYTLMRLE</sequence>
<dbReference type="Proteomes" id="UP000320762">
    <property type="component" value="Unassembled WGS sequence"/>
</dbReference>
<organism evidence="1 2">
    <name type="scientific">Schizophyllum amplum</name>
    <dbReference type="NCBI Taxonomy" id="97359"/>
    <lineage>
        <taxon>Eukaryota</taxon>
        <taxon>Fungi</taxon>
        <taxon>Dikarya</taxon>
        <taxon>Basidiomycota</taxon>
        <taxon>Agaricomycotina</taxon>
        <taxon>Agaricomycetes</taxon>
        <taxon>Agaricomycetidae</taxon>
        <taxon>Agaricales</taxon>
        <taxon>Schizophyllaceae</taxon>
        <taxon>Schizophyllum</taxon>
    </lineage>
</organism>
<reference evidence="1 2" key="1">
    <citation type="journal article" date="2019" name="New Phytol.">
        <title>Comparative genomics reveals unique wood-decay strategies and fruiting body development in the Schizophyllaceae.</title>
        <authorList>
            <person name="Almasi E."/>
            <person name="Sahu N."/>
            <person name="Krizsan K."/>
            <person name="Balint B."/>
            <person name="Kovacs G.M."/>
            <person name="Kiss B."/>
            <person name="Cseklye J."/>
            <person name="Drula E."/>
            <person name="Henrissat B."/>
            <person name="Nagy I."/>
            <person name="Chovatia M."/>
            <person name="Adam C."/>
            <person name="LaButti K."/>
            <person name="Lipzen A."/>
            <person name="Riley R."/>
            <person name="Grigoriev I.V."/>
            <person name="Nagy L.G."/>
        </authorList>
    </citation>
    <scope>NUCLEOTIDE SEQUENCE [LARGE SCALE GENOMIC DNA]</scope>
    <source>
        <strain evidence="1 2">NL-1724</strain>
    </source>
</reference>